<proteinExistence type="predicted"/>
<dbReference type="Proteomes" id="UP000001996">
    <property type="component" value="Unassembled WGS sequence"/>
</dbReference>
<keyword evidence="2" id="KW-1185">Reference proteome</keyword>
<gene>
    <name evidence="1" type="ORF">LELG_02400</name>
</gene>
<dbReference type="EMBL" id="CH981526">
    <property type="protein sequence ID" value="EDK44221.1"/>
    <property type="molecule type" value="Genomic_DNA"/>
</dbReference>
<dbReference type="InParanoid" id="A5DYG3"/>
<dbReference type="HOGENOM" id="CLU_121510_0_0_1"/>
<name>A5DYG3_LODEL</name>
<sequence length="203" mass="23757">MILKEFPTKDSTTVHHLPITRLMLQTSTAVNENHIRKLLELQDNECIDSIEEKKPGKGLSDMIYQRLINVVAAIAEELYSTHKMYDVKQYPLTSIYELNIYVADKFPFLFYKPVYPSLCEQRIEKIKKDDINAEEEEEDDDIDKESVLFKKNTSSCNLNCTQCCLIKRVPKFIEFWPITLLLKDAYITVLNNKLKDVDCRVRI</sequence>
<reference evidence="1 2" key="1">
    <citation type="journal article" date="2009" name="Nature">
        <title>Evolution of pathogenicity and sexual reproduction in eight Candida genomes.</title>
        <authorList>
            <person name="Butler G."/>
            <person name="Rasmussen M.D."/>
            <person name="Lin M.F."/>
            <person name="Santos M.A."/>
            <person name="Sakthikumar S."/>
            <person name="Munro C.A."/>
            <person name="Rheinbay E."/>
            <person name="Grabherr M."/>
            <person name="Forche A."/>
            <person name="Reedy J.L."/>
            <person name="Agrafioti I."/>
            <person name="Arnaud M.B."/>
            <person name="Bates S."/>
            <person name="Brown A.J."/>
            <person name="Brunke S."/>
            <person name="Costanzo M.C."/>
            <person name="Fitzpatrick D.A."/>
            <person name="de Groot P.W."/>
            <person name="Harris D."/>
            <person name="Hoyer L.L."/>
            <person name="Hube B."/>
            <person name="Klis F.M."/>
            <person name="Kodira C."/>
            <person name="Lennard N."/>
            <person name="Logue M.E."/>
            <person name="Martin R."/>
            <person name="Neiman A.M."/>
            <person name="Nikolaou E."/>
            <person name="Quail M.A."/>
            <person name="Quinn J."/>
            <person name="Santos M.C."/>
            <person name="Schmitzberger F.F."/>
            <person name="Sherlock G."/>
            <person name="Shah P."/>
            <person name="Silverstein K.A."/>
            <person name="Skrzypek M.S."/>
            <person name="Soll D."/>
            <person name="Staggs R."/>
            <person name="Stansfield I."/>
            <person name="Stumpf M.P."/>
            <person name="Sudbery P.E."/>
            <person name="Srikantha T."/>
            <person name="Zeng Q."/>
            <person name="Berman J."/>
            <person name="Berriman M."/>
            <person name="Heitman J."/>
            <person name="Gow N.A."/>
            <person name="Lorenz M.C."/>
            <person name="Birren B.W."/>
            <person name="Kellis M."/>
            <person name="Cuomo C.A."/>
        </authorList>
    </citation>
    <scope>NUCLEOTIDE SEQUENCE [LARGE SCALE GENOMIC DNA]</scope>
    <source>
        <strain evidence="2">ATCC 11503 / BCRC 21390 / CBS 2605 / JCM 1781 / NBRC 1676 / NRRL YB-4239</strain>
    </source>
</reference>
<protein>
    <submittedName>
        <fullName evidence="1">Uncharacterized protein</fullName>
    </submittedName>
</protein>
<organism evidence="1 2">
    <name type="scientific">Lodderomyces elongisporus (strain ATCC 11503 / CBS 2605 / JCM 1781 / NBRC 1676 / NRRL YB-4239)</name>
    <name type="common">Yeast</name>
    <name type="synonym">Saccharomyces elongisporus</name>
    <dbReference type="NCBI Taxonomy" id="379508"/>
    <lineage>
        <taxon>Eukaryota</taxon>
        <taxon>Fungi</taxon>
        <taxon>Dikarya</taxon>
        <taxon>Ascomycota</taxon>
        <taxon>Saccharomycotina</taxon>
        <taxon>Pichiomycetes</taxon>
        <taxon>Debaryomycetaceae</taxon>
        <taxon>Candida/Lodderomyces clade</taxon>
        <taxon>Lodderomyces</taxon>
    </lineage>
</organism>
<dbReference type="GeneID" id="5233300"/>
<accession>A5DYG3</accession>
<evidence type="ECO:0000313" key="1">
    <source>
        <dbReference type="EMBL" id="EDK44221.1"/>
    </source>
</evidence>
<dbReference type="KEGG" id="lel:PVL30_003245"/>
<dbReference type="VEuPathDB" id="FungiDB:LELG_02400"/>
<dbReference type="AlphaFoldDB" id="A5DYG3"/>
<evidence type="ECO:0000313" key="2">
    <source>
        <dbReference type="Proteomes" id="UP000001996"/>
    </source>
</evidence>